<dbReference type="GO" id="GO:0017108">
    <property type="term" value="F:5'-flap endonuclease activity"/>
    <property type="evidence" value="ECO:0007669"/>
    <property type="project" value="InterPro"/>
</dbReference>
<keyword evidence="4 9" id="KW-0227">DNA damage</keyword>
<evidence type="ECO:0000313" key="11">
    <source>
        <dbReference type="EMBL" id="RAL00602.1"/>
    </source>
</evidence>
<feature type="compositionally biased region" description="Polar residues" evidence="10">
    <location>
        <begin position="635"/>
        <end position="652"/>
    </location>
</feature>
<keyword evidence="3 9" id="KW-0597">Phosphoprotein</keyword>
<dbReference type="HAMAP" id="MF_03110">
    <property type="entry name" value="Endonuc_su_Slx4"/>
    <property type="match status" value="1"/>
</dbReference>
<dbReference type="OrthoDB" id="5349119at2759"/>
<dbReference type="Pfam" id="PF09494">
    <property type="entry name" value="Slx4"/>
    <property type="match status" value="1"/>
</dbReference>
<feature type="region of interest" description="Disordered" evidence="10">
    <location>
        <begin position="61"/>
        <end position="194"/>
    </location>
</feature>
<feature type="compositionally biased region" description="Basic and acidic residues" evidence="10">
    <location>
        <begin position="61"/>
        <end position="76"/>
    </location>
</feature>
<dbReference type="GO" id="GO:0006281">
    <property type="term" value="P:DNA repair"/>
    <property type="evidence" value="ECO:0007669"/>
    <property type="project" value="UniProtKB-UniRule"/>
</dbReference>
<feature type="region of interest" description="Disordered" evidence="10">
    <location>
        <begin position="1"/>
        <end position="28"/>
    </location>
</feature>
<dbReference type="GO" id="GO:0006260">
    <property type="term" value="P:DNA replication"/>
    <property type="evidence" value="ECO:0007669"/>
    <property type="project" value="InterPro"/>
</dbReference>
<dbReference type="Proteomes" id="UP000249402">
    <property type="component" value="Unassembled WGS sequence"/>
</dbReference>
<evidence type="ECO:0000256" key="5">
    <source>
        <dbReference type="ARBA" id="ARBA00023172"/>
    </source>
</evidence>
<gene>
    <name evidence="9" type="primary">SLX4</name>
    <name evidence="11" type="ORF">BO80DRAFT_407635</name>
</gene>
<keyword evidence="12" id="KW-1185">Reference proteome</keyword>
<evidence type="ECO:0000256" key="6">
    <source>
        <dbReference type="ARBA" id="ARBA00023204"/>
    </source>
</evidence>
<comment type="function">
    <text evidence="9">Regulatory subunit of the SLX1-SLX4 structure-specific endonuclease that resolves DNA secondary structures generated during DNA repair and recombination. Has endonuclease activity towards branched DNA substrates, introducing single-strand cuts in duplex DNA close to junctions with ss-DNA.</text>
</comment>
<evidence type="ECO:0000256" key="2">
    <source>
        <dbReference type="ARBA" id="ARBA00006661"/>
    </source>
</evidence>
<keyword evidence="6 9" id="KW-0234">DNA repair</keyword>
<dbReference type="InterPro" id="IPR018574">
    <property type="entry name" value="Structure-sp_endonuc_su_Slx4"/>
</dbReference>
<sequence length="855" mass="92941">MATTAEVWVLSSSPEHNPVRTPAPPAYDPEKLFGLSPIDTSITPIQSPSELFELPTHSRYFEVGKQADEPRRKEVNKTPNPSTNDESVVLAIDGEAVADKPKRRGRPKKALAKAPEELEPIVASKKKTASKKSTTGVPKKRTETTTKRTTPANRTISGRVSKAGSSQPKEAKVQDNCPSTPRASSAPKETKEALDWERDGLQLEQAMTRRLDWTPTQHKAKSIIGLDDKPGSNDSGSGFGNLLSEYGFNRTATPASDYVTSEDGGPTKRRRIELVDPGIYPAVKQSAVDVNGKDNTGYGSQQSTLAAQKKPKKRVNKFTTLTARVTAKYMSESAETSDNVDEEIEAAEESLTTKSRSTKPKKKGQRSLKSREPEFVVLSPEEAAKTLEDQELIFGTCSQLEREDSPTTIRELQAAICQSELSMVSEDNSRPYQKLGKGTSSAVSRFTGSGNLWSVASRDVDGSLMQVEVVDLVDSPDRSGSVAICEQPSKDKADTAIECNDSRGSSIQRDAPEPEAALAVSEESTPLPTQNTQTANKTAENVASQVSASRTRMPNYRGFTDARLSKQVAKYGFKPIRGRKKMIELLQKCWESQHGTSSEPNDETIQQNSSADSVTEPASSQSKPSNKTTSKSTARKTNANTKGKPQSRTATKPTAEDATVVDTSKKSTSLPSSTSLGATTRPIAGQTPRKTPTYSFADVEEIEDSEDEAILSPSRLQGQLFQHTSAIPKPSLSTSHVPSTPTRLTSKNISTQTTATSTAAETPLPLPNLSNQITAAIRAQSQSTTAASTHKRSTPTWHEKILMYDPIPLEDFTTWLNTEGLSLINEDREVGAGSVRRWCESKGICCCYRPRKKEN</sequence>
<organism evidence="11 12">
    <name type="scientific">Aspergillus ibericus CBS 121593</name>
    <dbReference type="NCBI Taxonomy" id="1448316"/>
    <lineage>
        <taxon>Eukaryota</taxon>
        <taxon>Fungi</taxon>
        <taxon>Dikarya</taxon>
        <taxon>Ascomycota</taxon>
        <taxon>Pezizomycotina</taxon>
        <taxon>Eurotiomycetes</taxon>
        <taxon>Eurotiomycetidae</taxon>
        <taxon>Eurotiales</taxon>
        <taxon>Aspergillaceae</taxon>
        <taxon>Aspergillus</taxon>
        <taxon>Aspergillus subgen. Circumdati</taxon>
    </lineage>
</organism>
<keyword evidence="11" id="KW-0540">Nuclease</keyword>
<feature type="compositionally biased region" description="Polar residues" evidence="10">
    <location>
        <begin position="593"/>
        <end position="618"/>
    </location>
</feature>
<comment type="PTM">
    <text evidence="9">Phosphorylated in response to DNA damage.</text>
</comment>
<feature type="compositionally biased region" description="Acidic residues" evidence="10">
    <location>
        <begin position="338"/>
        <end position="348"/>
    </location>
</feature>
<dbReference type="GO" id="GO:0006310">
    <property type="term" value="P:DNA recombination"/>
    <property type="evidence" value="ECO:0007669"/>
    <property type="project" value="UniProtKB-UniRule"/>
</dbReference>
<protein>
    <recommendedName>
        <fullName evidence="8 9">Structure-specific endonuclease subunit SLX4</fullName>
    </recommendedName>
</protein>
<dbReference type="VEuPathDB" id="FungiDB:BO80DRAFT_407635"/>
<feature type="region of interest" description="Disordered" evidence="10">
    <location>
        <begin position="286"/>
        <end position="313"/>
    </location>
</feature>
<evidence type="ECO:0000256" key="7">
    <source>
        <dbReference type="ARBA" id="ARBA00023242"/>
    </source>
</evidence>
<feature type="compositionally biased region" description="Basic residues" evidence="10">
    <location>
        <begin position="356"/>
        <end position="368"/>
    </location>
</feature>
<dbReference type="STRING" id="1448316.A0A395GYA8"/>
<evidence type="ECO:0000256" key="3">
    <source>
        <dbReference type="ARBA" id="ARBA00022553"/>
    </source>
</evidence>
<evidence type="ECO:0000256" key="9">
    <source>
        <dbReference type="HAMAP-Rule" id="MF_03110"/>
    </source>
</evidence>
<feature type="region of interest" description="Disordered" evidence="10">
    <location>
        <begin position="330"/>
        <end position="373"/>
    </location>
</feature>
<dbReference type="CDD" id="cd22999">
    <property type="entry name" value="SAP_SLX4"/>
    <property type="match status" value="1"/>
</dbReference>
<feature type="region of interest" description="Disordered" evidence="10">
    <location>
        <begin position="502"/>
        <end position="548"/>
    </location>
</feature>
<feature type="compositionally biased region" description="Polar residues" evidence="10">
    <location>
        <begin position="725"/>
        <end position="749"/>
    </location>
</feature>
<dbReference type="InterPro" id="IPR027784">
    <property type="entry name" value="Slx4_ascomycetes"/>
</dbReference>
<keyword evidence="11" id="KW-0378">Hydrolase</keyword>
<evidence type="ECO:0000256" key="1">
    <source>
        <dbReference type="ARBA" id="ARBA00004123"/>
    </source>
</evidence>
<feature type="compositionally biased region" description="Low complexity" evidence="10">
    <location>
        <begin position="619"/>
        <end position="632"/>
    </location>
</feature>
<accession>A0A395GYA8</accession>
<feature type="compositionally biased region" description="Basic residues" evidence="10">
    <location>
        <begin position="101"/>
        <end position="111"/>
    </location>
</feature>
<feature type="compositionally biased region" description="Low complexity" evidence="10">
    <location>
        <begin position="750"/>
        <end position="762"/>
    </location>
</feature>
<feature type="compositionally biased region" description="Polar residues" evidence="10">
    <location>
        <begin position="522"/>
        <end position="548"/>
    </location>
</feature>
<feature type="region of interest" description="Disordered" evidence="10">
    <location>
        <begin position="725"/>
        <end position="762"/>
    </location>
</feature>
<proteinExistence type="inferred from homology"/>
<keyword evidence="7 9" id="KW-0539">Nucleus</keyword>
<name>A0A395GYA8_9EURO</name>
<feature type="compositionally biased region" description="Polar residues" evidence="10">
    <location>
        <begin position="77"/>
        <end position="86"/>
    </location>
</feature>
<evidence type="ECO:0000256" key="4">
    <source>
        <dbReference type="ARBA" id="ARBA00022763"/>
    </source>
</evidence>
<evidence type="ECO:0000313" key="12">
    <source>
        <dbReference type="Proteomes" id="UP000249402"/>
    </source>
</evidence>
<keyword evidence="5 9" id="KW-0233">DNA recombination</keyword>
<comment type="subunit">
    <text evidence="9">Forms a heterodimer with SLX1.</text>
</comment>
<keyword evidence="11" id="KW-0255">Endonuclease</keyword>
<evidence type="ECO:0000256" key="10">
    <source>
        <dbReference type="SAM" id="MobiDB-lite"/>
    </source>
</evidence>
<feature type="region of interest" description="Disordered" evidence="10">
    <location>
        <begin position="593"/>
        <end position="692"/>
    </location>
</feature>
<dbReference type="EMBL" id="KZ824439">
    <property type="protein sequence ID" value="RAL00602.1"/>
    <property type="molecule type" value="Genomic_DNA"/>
</dbReference>
<dbReference type="GO" id="GO:0033557">
    <property type="term" value="C:Slx1-Slx4 complex"/>
    <property type="evidence" value="ECO:0007669"/>
    <property type="project" value="UniProtKB-UniRule"/>
</dbReference>
<feature type="compositionally biased region" description="Polar residues" evidence="10">
    <location>
        <begin position="293"/>
        <end position="306"/>
    </location>
</feature>
<comment type="subcellular location">
    <subcellularLocation>
        <location evidence="1 9">Nucleus</location>
    </subcellularLocation>
</comment>
<feature type="compositionally biased region" description="Low complexity" evidence="10">
    <location>
        <begin position="666"/>
        <end position="680"/>
    </location>
</feature>
<comment type="similarity">
    <text evidence="2 9">Belongs to the SLX4 family.</text>
</comment>
<evidence type="ECO:0000256" key="8">
    <source>
        <dbReference type="ARBA" id="ARBA00029496"/>
    </source>
</evidence>
<reference evidence="11 12" key="1">
    <citation type="submission" date="2018-02" db="EMBL/GenBank/DDBJ databases">
        <title>The genomes of Aspergillus section Nigri reveals drivers in fungal speciation.</title>
        <authorList>
            <consortium name="DOE Joint Genome Institute"/>
            <person name="Vesth T.C."/>
            <person name="Nybo J."/>
            <person name="Theobald S."/>
            <person name="Brandl J."/>
            <person name="Frisvad J.C."/>
            <person name="Nielsen K.F."/>
            <person name="Lyhne E.K."/>
            <person name="Kogle M.E."/>
            <person name="Kuo A."/>
            <person name="Riley R."/>
            <person name="Clum A."/>
            <person name="Nolan M."/>
            <person name="Lipzen A."/>
            <person name="Salamov A."/>
            <person name="Henrissat B."/>
            <person name="Wiebenga A."/>
            <person name="De vries R.P."/>
            <person name="Grigoriev I.V."/>
            <person name="Mortensen U.H."/>
            <person name="Andersen M.R."/>
            <person name="Baker S.E."/>
        </authorList>
    </citation>
    <scope>NUCLEOTIDE SEQUENCE [LARGE SCALE GENOMIC DNA]</scope>
    <source>
        <strain evidence="11 12">CBS 121593</strain>
    </source>
</reference>
<dbReference type="AlphaFoldDB" id="A0A395GYA8"/>